<dbReference type="Proteomes" id="UP000189883">
    <property type="component" value="Chromosome"/>
</dbReference>
<keyword evidence="1" id="KW-0812">Transmembrane</keyword>
<sequence>MVVPNNCVNTHRVVACVRVLYYFLSRFLSSIINNVPPIFVGGILCLVCFKFFHKYLLEVRLFHKLNWLFWLGASSIQKGYLALSVLAFLLVLCVFRGGRRFFIGSKSFSLRFKSSKFKVQIFKESTELRPQNFKPKTLEL</sequence>
<accession>A0A1S7DQ32</accession>
<feature type="transmembrane region" description="Helical" evidence="1">
    <location>
        <begin position="31"/>
        <end position="52"/>
    </location>
</feature>
<protein>
    <submittedName>
        <fullName evidence="2">Uncharacterized protein</fullName>
    </submittedName>
</protein>
<keyword evidence="1" id="KW-0472">Membrane</keyword>
<feature type="transmembrane region" description="Helical" evidence="1">
    <location>
        <begin position="67"/>
        <end position="95"/>
    </location>
</feature>
<evidence type="ECO:0000256" key="1">
    <source>
        <dbReference type="SAM" id="Phobius"/>
    </source>
</evidence>
<evidence type="ECO:0000313" key="3">
    <source>
        <dbReference type="Proteomes" id="UP000189883"/>
    </source>
</evidence>
<name>A0A1S7DQ32_RIEAN</name>
<dbReference type="EMBL" id="CP011859">
    <property type="protein sequence ID" value="AQY21216.1"/>
    <property type="molecule type" value="Genomic_DNA"/>
</dbReference>
<organism evidence="2 3">
    <name type="scientific">Riemerella anatipestifer</name>
    <name type="common">Moraxella anatipestifer</name>
    <dbReference type="NCBI Taxonomy" id="34085"/>
    <lineage>
        <taxon>Bacteria</taxon>
        <taxon>Pseudomonadati</taxon>
        <taxon>Bacteroidota</taxon>
        <taxon>Flavobacteriia</taxon>
        <taxon>Flavobacteriales</taxon>
        <taxon>Weeksellaceae</taxon>
        <taxon>Riemerella</taxon>
    </lineage>
</organism>
<proteinExistence type="predicted"/>
<gene>
    <name evidence="2" type="ORF">AB406_0253</name>
</gene>
<evidence type="ECO:0000313" key="2">
    <source>
        <dbReference type="EMBL" id="AQY21216.1"/>
    </source>
</evidence>
<reference evidence="2 3" key="1">
    <citation type="submission" date="2015-06" db="EMBL/GenBank/DDBJ databases">
        <title>R. anatipestifer strain HXb2 is the most virulent strain so far, and the genome sequence would help us uncover the pathogenesis.</title>
        <authorList>
            <person name="Hu Q."/>
            <person name="Qi J."/>
            <person name="Bo H."/>
            <person name="Liu G."/>
            <person name="Tao M."/>
            <person name="Ding Y."/>
            <person name="Xue Y."/>
        </authorList>
    </citation>
    <scope>NUCLEOTIDE SEQUENCE [LARGE SCALE GENOMIC DNA]</scope>
    <source>
        <strain evidence="2 3">HXb2</strain>
    </source>
</reference>
<dbReference type="AlphaFoldDB" id="A0A1S7DQ32"/>
<keyword evidence="1" id="KW-1133">Transmembrane helix</keyword>